<sequence>MSGVHFKQGAMQGAAMQGYRGAGKHIRTILRERAGLMSQPATFFLSRENQFFALERAGSPQQQQSERFVRNALVQTMHDENADKRRAVL</sequence>
<dbReference type="AlphaFoldDB" id="A0AA40KRS6"/>
<keyword evidence="2" id="KW-1185">Reference proteome</keyword>
<comment type="caution">
    <text evidence="1">The sequence shown here is derived from an EMBL/GenBank/DDBJ whole genome shotgun (WGS) entry which is preliminary data.</text>
</comment>
<gene>
    <name evidence="1" type="ORF">K0M31_019806</name>
</gene>
<accession>A0AA40KRS6</accession>
<dbReference type="EMBL" id="JAHYIQ010000008">
    <property type="protein sequence ID" value="KAK1130122.1"/>
    <property type="molecule type" value="Genomic_DNA"/>
</dbReference>
<organism evidence="1 2">
    <name type="scientific">Melipona bicolor</name>
    <dbReference type="NCBI Taxonomy" id="60889"/>
    <lineage>
        <taxon>Eukaryota</taxon>
        <taxon>Metazoa</taxon>
        <taxon>Ecdysozoa</taxon>
        <taxon>Arthropoda</taxon>
        <taxon>Hexapoda</taxon>
        <taxon>Insecta</taxon>
        <taxon>Pterygota</taxon>
        <taxon>Neoptera</taxon>
        <taxon>Endopterygota</taxon>
        <taxon>Hymenoptera</taxon>
        <taxon>Apocrita</taxon>
        <taxon>Aculeata</taxon>
        <taxon>Apoidea</taxon>
        <taxon>Anthophila</taxon>
        <taxon>Apidae</taxon>
        <taxon>Melipona</taxon>
    </lineage>
</organism>
<proteinExistence type="predicted"/>
<name>A0AA40KRS6_9HYME</name>
<evidence type="ECO:0000313" key="1">
    <source>
        <dbReference type="EMBL" id="KAK1130122.1"/>
    </source>
</evidence>
<evidence type="ECO:0000313" key="2">
    <source>
        <dbReference type="Proteomes" id="UP001177670"/>
    </source>
</evidence>
<dbReference type="Proteomes" id="UP001177670">
    <property type="component" value="Unassembled WGS sequence"/>
</dbReference>
<reference evidence="1" key="1">
    <citation type="submission" date="2021-10" db="EMBL/GenBank/DDBJ databases">
        <title>Melipona bicolor Genome sequencing and assembly.</title>
        <authorList>
            <person name="Araujo N.S."/>
            <person name="Arias M.C."/>
        </authorList>
    </citation>
    <scope>NUCLEOTIDE SEQUENCE</scope>
    <source>
        <strain evidence="1">USP_2M_L1-L4_2017</strain>
        <tissue evidence="1">Whole body</tissue>
    </source>
</reference>
<protein>
    <submittedName>
        <fullName evidence="1">Uncharacterized protein</fullName>
    </submittedName>
</protein>